<organism evidence="2 3">
    <name type="scientific">Streptomyces iconiensis</name>
    <dbReference type="NCBI Taxonomy" id="1384038"/>
    <lineage>
        <taxon>Bacteria</taxon>
        <taxon>Bacillati</taxon>
        <taxon>Actinomycetota</taxon>
        <taxon>Actinomycetes</taxon>
        <taxon>Kitasatosporales</taxon>
        <taxon>Streptomycetaceae</taxon>
        <taxon>Streptomyces</taxon>
    </lineage>
</organism>
<keyword evidence="3" id="KW-1185">Reference proteome</keyword>
<evidence type="ECO:0000313" key="2">
    <source>
        <dbReference type="EMBL" id="MDJ1130541.1"/>
    </source>
</evidence>
<dbReference type="SUPFAM" id="SSF54913">
    <property type="entry name" value="GlnB-like"/>
    <property type="match status" value="1"/>
</dbReference>
<dbReference type="PANTHER" id="PTHR35983">
    <property type="entry name" value="UPF0166 PROTEIN TM_0021"/>
    <property type="match status" value="1"/>
</dbReference>
<dbReference type="RefSeq" id="WP_274039783.1">
    <property type="nucleotide sequence ID" value="NZ_JANCPR020000001.1"/>
</dbReference>
<comment type="caution">
    <text evidence="2">The sequence shown here is derived from an EMBL/GenBank/DDBJ whole genome shotgun (WGS) entry which is preliminary data.</text>
</comment>
<dbReference type="Pfam" id="PF02641">
    <property type="entry name" value="DUF190"/>
    <property type="match status" value="1"/>
</dbReference>
<dbReference type="InterPro" id="IPR003793">
    <property type="entry name" value="UPF0166"/>
</dbReference>
<dbReference type="InterPro" id="IPR015867">
    <property type="entry name" value="N-reg_PII/ATP_PRibTrfase_C"/>
</dbReference>
<gene>
    <name evidence="2" type="ORF">NMN56_000955</name>
</gene>
<dbReference type="PANTHER" id="PTHR35983:SF1">
    <property type="entry name" value="UPF0166 PROTEIN TM_0021"/>
    <property type="match status" value="1"/>
</dbReference>
<dbReference type="InterPro" id="IPR011322">
    <property type="entry name" value="N-reg_PII-like_a/b"/>
</dbReference>
<evidence type="ECO:0000313" key="3">
    <source>
        <dbReference type="Proteomes" id="UP001214441"/>
    </source>
</evidence>
<comment type="similarity">
    <text evidence="1">Belongs to the UPF0166 family.</text>
</comment>
<dbReference type="Gene3D" id="3.30.70.120">
    <property type="match status" value="1"/>
</dbReference>
<reference evidence="2 3" key="1">
    <citation type="submission" date="2023-05" db="EMBL/GenBank/DDBJ databases">
        <title>Streptantibioticus silvisoli sp. nov., acidotolerant actinomycetes 1 from pine litter.</title>
        <authorList>
            <person name="Swiecimska M."/>
            <person name="Golinska P."/>
            <person name="Sangal V."/>
            <person name="Wachnowicz B."/>
            <person name="Goodfellow M."/>
        </authorList>
    </citation>
    <scope>NUCLEOTIDE SEQUENCE [LARGE SCALE GENOMIC DNA]</scope>
    <source>
        <strain evidence="2 3">DSM 42109</strain>
    </source>
</reference>
<evidence type="ECO:0000256" key="1">
    <source>
        <dbReference type="ARBA" id="ARBA00010554"/>
    </source>
</evidence>
<name>A0ABT6ZPE7_9ACTN</name>
<protein>
    <submittedName>
        <fullName evidence="2">DUF190 domain-containing protein</fullName>
    </submittedName>
</protein>
<proteinExistence type="inferred from homology"/>
<dbReference type="Proteomes" id="UP001214441">
    <property type="component" value="Unassembled WGS sequence"/>
</dbReference>
<sequence length="110" mass="11847">MRVSGVGVRATVFLSESDTWHGKSLCHHVVGEAQRLGLAGATVSRAVEGYGASTVLHTDRLLSASDDLPLVVTVIDSEHRIRHLLRELQRPLDGRMVVLDTVTVLRGPAG</sequence>
<accession>A0ABT6ZPE7</accession>
<dbReference type="EMBL" id="JANCPR020000001">
    <property type="protein sequence ID" value="MDJ1130541.1"/>
    <property type="molecule type" value="Genomic_DNA"/>
</dbReference>